<sequence length="374" mass="40780">MKHSTFSFYIVALGAGLSGALFIPTLSLFLANELNVAAWKIGAFYSINALSSIAISLLIARYSDRIKQRRPLLLFCLFSLALNSLLFIFCRHYLLLITLGSLLSACGSAAVPQLFALARQTRSDNTFSAILRAQFSLAWVFGPPLAFWIIQLAGFAWLYSIMSGLLLSVTLLALSLPPGDQTVVAKPAQPDDQQPLGQNLTLLMLATLLVWSCSSLYLIGFPLHLAQQPTLSAEWTGVMFGLAAALEIPIMLLSARMLKRWGKQSQMQAAMLCGIIFYAGIFFSNGFIPLMMLQFFNAVFIAIIATVGLFWFQDLLQHRQGMAATLYTNSMSIGVLIAGVLQGILTAVSPLAIWPAACVLLVMSLLLITKVDNV</sequence>
<feature type="transmembrane region" description="Helical" evidence="8">
    <location>
        <begin position="324"/>
        <end position="345"/>
    </location>
</feature>
<evidence type="ECO:0000256" key="5">
    <source>
        <dbReference type="ARBA" id="ARBA00022692"/>
    </source>
</evidence>
<feature type="transmembrane region" description="Helical" evidence="8">
    <location>
        <begin position="294"/>
        <end position="312"/>
    </location>
</feature>
<dbReference type="CDD" id="cd17471">
    <property type="entry name" value="MFS_Set"/>
    <property type="match status" value="1"/>
</dbReference>
<proteinExistence type="predicted"/>
<protein>
    <submittedName>
        <fullName evidence="9">MFS transporter, SET family, sugar efflux transporter</fullName>
    </submittedName>
</protein>
<keyword evidence="2" id="KW-0813">Transport</keyword>
<comment type="subcellular location">
    <subcellularLocation>
        <location evidence="1">Cell membrane</location>
        <topology evidence="1">Multi-pass membrane protein</topology>
    </subcellularLocation>
</comment>
<evidence type="ECO:0000256" key="3">
    <source>
        <dbReference type="ARBA" id="ARBA00022475"/>
    </source>
</evidence>
<keyword evidence="4" id="KW-0762">Sugar transport</keyword>
<gene>
    <name evidence="9" type="ORF">SAMN05518863_104389</name>
</gene>
<dbReference type="PANTHER" id="PTHR23535:SF2">
    <property type="entry name" value="SUGAR EFFLUX TRANSPORTER A-RELATED"/>
    <property type="match status" value="1"/>
</dbReference>
<keyword evidence="6 8" id="KW-1133">Transmembrane helix</keyword>
<comment type="caution">
    <text evidence="9">The sequence shown here is derived from an EMBL/GenBank/DDBJ whole genome shotgun (WGS) entry which is preliminary data.</text>
</comment>
<feature type="transmembrane region" description="Helical" evidence="8">
    <location>
        <begin position="235"/>
        <end position="255"/>
    </location>
</feature>
<feature type="transmembrane region" description="Helical" evidence="8">
    <location>
        <begin position="72"/>
        <end position="89"/>
    </location>
</feature>
<dbReference type="Proteomes" id="UP000198841">
    <property type="component" value="Unassembled WGS sequence"/>
</dbReference>
<accession>A0A1I3WT75</accession>
<feature type="transmembrane region" description="Helical" evidence="8">
    <location>
        <begin position="129"/>
        <end position="150"/>
    </location>
</feature>
<feature type="transmembrane region" description="Helical" evidence="8">
    <location>
        <begin position="7"/>
        <end position="31"/>
    </location>
</feature>
<evidence type="ECO:0000256" key="6">
    <source>
        <dbReference type="ARBA" id="ARBA00022989"/>
    </source>
</evidence>
<feature type="transmembrane region" description="Helical" evidence="8">
    <location>
        <begin position="200"/>
        <end position="223"/>
    </location>
</feature>
<evidence type="ECO:0000313" key="10">
    <source>
        <dbReference type="Proteomes" id="UP000198841"/>
    </source>
</evidence>
<evidence type="ECO:0000256" key="2">
    <source>
        <dbReference type="ARBA" id="ARBA00022448"/>
    </source>
</evidence>
<feature type="transmembrane region" description="Helical" evidence="8">
    <location>
        <begin position="37"/>
        <end position="60"/>
    </location>
</feature>
<keyword evidence="10" id="KW-1185">Reference proteome</keyword>
<dbReference type="PANTHER" id="PTHR23535">
    <property type="entry name" value="SUGAR EFFLUX TRANSPORTER A-RELATED"/>
    <property type="match status" value="1"/>
</dbReference>
<dbReference type="RefSeq" id="WP_008104925.1">
    <property type="nucleotide sequence ID" value="NZ_FOSD01000004.1"/>
</dbReference>
<evidence type="ECO:0000256" key="4">
    <source>
        <dbReference type="ARBA" id="ARBA00022597"/>
    </source>
</evidence>
<evidence type="ECO:0000313" key="9">
    <source>
        <dbReference type="EMBL" id="SFK10550.1"/>
    </source>
</evidence>
<keyword evidence="5 8" id="KW-0812">Transmembrane</keyword>
<feature type="transmembrane region" description="Helical" evidence="8">
    <location>
        <begin position="351"/>
        <end position="369"/>
    </location>
</feature>
<keyword evidence="7 8" id="KW-0472">Membrane</keyword>
<feature type="transmembrane region" description="Helical" evidence="8">
    <location>
        <begin position="156"/>
        <end position="179"/>
    </location>
</feature>
<evidence type="ECO:0000256" key="1">
    <source>
        <dbReference type="ARBA" id="ARBA00004651"/>
    </source>
</evidence>
<dbReference type="SUPFAM" id="SSF103473">
    <property type="entry name" value="MFS general substrate transporter"/>
    <property type="match status" value="1"/>
</dbReference>
<evidence type="ECO:0000256" key="8">
    <source>
        <dbReference type="SAM" id="Phobius"/>
    </source>
</evidence>
<dbReference type="InterPro" id="IPR011701">
    <property type="entry name" value="MFS"/>
</dbReference>
<organism evidence="9 10">
    <name type="scientific">Candidatus Pantoea symbiotica</name>
    <dbReference type="NCBI Taxonomy" id="1884370"/>
    <lineage>
        <taxon>Bacteria</taxon>
        <taxon>Pseudomonadati</taxon>
        <taxon>Pseudomonadota</taxon>
        <taxon>Gammaproteobacteria</taxon>
        <taxon>Enterobacterales</taxon>
        <taxon>Erwiniaceae</taxon>
        <taxon>Pantoea</taxon>
    </lineage>
</organism>
<name>A0A1I3WT75_9GAMM</name>
<evidence type="ECO:0000256" key="7">
    <source>
        <dbReference type="ARBA" id="ARBA00023136"/>
    </source>
</evidence>
<reference evidence="9 10" key="1">
    <citation type="submission" date="2016-10" db="EMBL/GenBank/DDBJ databases">
        <authorList>
            <person name="Varghese N."/>
            <person name="Submissions S."/>
        </authorList>
    </citation>
    <scope>NUCLEOTIDE SEQUENCE [LARGE SCALE GENOMIC DNA]</scope>
    <source>
        <strain evidence="9 10">YR512</strain>
    </source>
</reference>
<feature type="transmembrane region" description="Helical" evidence="8">
    <location>
        <begin position="95"/>
        <end position="117"/>
    </location>
</feature>
<keyword evidence="3" id="KW-1003">Cell membrane</keyword>
<dbReference type="Pfam" id="PF07690">
    <property type="entry name" value="MFS_1"/>
    <property type="match status" value="1"/>
</dbReference>
<dbReference type="Gene3D" id="1.20.1250.20">
    <property type="entry name" value="MFS general substrate transporter like domains"/>
    <property type="match status" value="2"/>
</dbReference>
<dbReference type="InterPro" id="IPR036259">
    <property type="entry name" value="MFS_trans_sf"/>
</dbReference>
<dbReference type="EMBL" id="FOSD01000004">
    <property type="protein sequence ID" value="SFK10550.1"/>
    <property type="molecule type" value="Genomic_DNA"/>
</dbReference>
<feature type="transmembrane region" description="Helical" evidence="8">
    <location>
        <begin position="267"/>
        <end position="288"/>
    </location>
</feature>